<comment type="caution">
    <text evidence="1">The sequence shown here is derived from an EMBL/GenBank/DDBJ whole genome shotgun (WGS) entry which is preliminary data.</text>
</comment>
<accession>A0A8H7P2K7</accession>
<evidence type="ECO:0008006" key="3">
    <source>
        <dbReference type="Google" id="ProtNLM"/>
    </source>
</evidence>
<organism evidence="1 2">
    <name type="scientific">Rhodonia placenta</name>
    <dbReference type="NCBI Taxonomy" id="104341"/>
    <lineage>
        <taxon>Eukaryota</taxon>
        <taxon>Fungi</taxon>
        <taxon>Dikarya</taxon>
        <taxon>Basidiomycota</taxon>
        <taxon>Agaricomycotina</taxon>
        <taxon>Agaricomycetes</taxon>
        <taxon>Polyporales</taxon>
        <taxon>Adustoporiaceae</taxon>
        <taxon>Rhodonia</taxon>
    </lineage>
</organism>
<dbReference type="Gene3D" id="1.20.1280.50">
    <property type="match status" value="1"/>
</dbReference>
<sequence length="566" mass="64622">MSDYNAERNYAVSVTQQIQLLQQWEADTMFRSYLKTQSEPSHDNPLDMQIVWARMKVAKVRARGLSELREMIAPDQSYEIDVELASELFRYRTLAWMCFRINDLPTEILCEILRLVVYSTSQRNPMLAKFQFTWVCRHWRATALSDGYLWSQIIFTDRPPWARSIECFRRAGNWALDIIIPLPPKSPGNPAEPAAITPARMTWLLDILLQKIATLQRVTISTDSIKTALSVIERFWTHGSAPTLEHFELHRFGQPHMFELPPEIETTFDGALPLCKGQTPRLKNIRLNGIPVNWEETTWSGDLYSLDLRRFWIANCPSEARFRQMLSGGNLRSLHLTAAMPQYDEGSLGMWRDTQPIFLPRLREIVFGDLSVPYARKTFAVIHAPNLRMLALQLMDGDDYSPVFGMLAGRFPELRILALHEVGILRAPAAYKKWALFLQSIPKVFSLKVGRLDSAMVDTLVLKAETYIVDSDADLDPNRQPLPPLLPALQCVEFVGVRCSDVRNFVTWRRDQVHTPIAKAYVLAPPPEDPLTPEFVGELSPQVGLIIDPNIIQTEEADLRARALLG</sequence>
<dbReference type="AlphaFoldDB" id="A0A8H7P2K7"/>
<proteinExistence type="predicted"/>
<reference evidence="1" key="2">
    <citation type="journal article" name="Front. Microbiol.">
        <title>Degradative Capacity of Two Strains of Rhodonia placenta: From Phenotype to Genotype.</title>
        <authorList>
            <person name="Kolle M."/>
            <person name="Horta M.A.C."/>
            <person name="Nowrousian M."/>
            <person name="Ohm R.A."/>
            <person name="Benz J.P."/>
            <person name="Pilgard A."/>
        </authorList>
    </citation>
    <scope>NUCLEOTIDE SEQUENCE</scope>
    <source>
        <strain evidence="1">FPRL280</strain>
    </source>
</reference>
<reference evidence="1" key="1">
    <citation type="submission" date="2020-11" db="EMBL/GenBank/DDBJ databases">
        <authorList>
            <person name="Koelle M."/>
            <person name="Horta M.A.C."/>
            <person name="Nowrousian M."/>
            <person name="Ohm R.A."/>
            <person name="Benz P."/>
            <person name="Pilgard A."/>
        </authorList>
    </citation>
    <scope>NUCLEOTIDE SEQUENCE</scope>
    <source>
        <strain evidence="1">FPRL280</strain>
    </source>
</reference>
<dbReference type="EMBL" id="JADOXO010000085">
    <property type="protein sequence ID" value="KAF9814508.1"/>
    <property type="molecule type" value="Genomic_DNA"/>
</dbReference>
<dbReference type="SUPFAM" id="SSF81383">
    <property type="entry name" value="F-box domain"/>
    <property type="match status" value="1"/>
</dbReference>
<dbReference type="InterPro" id="IPR036047">
    <property type="entry name" value="F-box-like_dom_sf"/>
</dbReference>
<evidence type="ECO:0000313" key="2">
    <source>
        <dbReference type="Proteomes" id="UP000639403"/>
    </source>
</evidence>
<gene>
    <name evidence="1" type="ORF">IEO21_05059</name>
</gene>
<evidence type="ECO:0000313" key="1">
    <source>
        <dbReference type="EMBL" id="KAF9814508.1"/>
    </source>
</evidence>
<dbReference type="Proteomes" id="UP000639403">
    <property type="component" value="Unassembled WGS sequence"/>
</dbReference>
<protein>
    <recommendedName>
        <fullName evidence="3">F-box domain-containing protein</fullName>
    </recommendedName>
</protein>
<name>A0A8H7P2K7_9APHY</name>